<dbReference type="Proteomes" id="UP000598350">
    <property type="component" value="Unassembled WGS sequence"/>
</dbReference>
<keyword evidence="1" id="KW-0812">Transmembrane</keyword>
<keyword evidence="1" id="KW-0472">Membrane</keyword>
<dbReference type="RefSeq" id="WP_188313288.1">
    <property type="nucleotide sequence ID" value="NZ_JABTCG010000002.1"/>
</dbReference>
<proteinExistence type="predicted"/>
<feature type="transmembrane region" description="Helical" evidence="1">
    <location>
        <begin position="74"/>
        <end position="93"/>
    </location>
</feature>
<accession>A0ABR7VA03</accession>
<evidence type="ECO:0000256" key="1">
    <source>
        <dbReference type="SAM" id="Phobius"/>
    </source>
</evidence>
<dbReference type="EMBL" id="JABTCG010000002">
    <property type="protein sequence ID" value="MBD0850146.1"/>
    <property type="molecule type" value="Genomic_DNA"/>
</dbReference>
<evidence type="ECO:0000313" key="2">
    <source>
        <dbReference type="EMBL" id="MBD0850146.1"/>
    </source>
</evidence>
<feature type="transmembrane region" description="Helical" evidence="1">
    <location>
        <begin position="20"/>
        <end position="39"/>
    </location>
</feature>
<comment type="caution">
    <text evidence="2">The sequence shown here is derived from an EMBL/GenBank/DDBJ whole genome shotgun (WGS) entry which is preliminary data.</text>
</comment>
<reference evidence="2 3" key="1">
    <citation type="submission" date="2020-05" db="EMBL/GenBank/DDBJ databases">
        <title>The draft genome sequence of Maribacter arenosus CAU 1321.</title>
        <authorList>
            <person name="Mu L."/>
        </authorList>
    </citation>
    <scope>NUCLEOTIDE SEQUENCE [LARGE SCALE GENOMIC DNA]</scope>
    <source>
        <strain evidence="2 3">CAU 1321</strain>
    </source>
</reference>
<feature type="transmembrane region" description="Helical" evidence="1">
    <location>
        <begin position="45"/>
        <end position="67"/>
    </location>
</feature>
<organism evidence="2 3">
    <name type="scientific">Maribacter arenosus</name>
    <dbReference type="NCBI Taxonomy" id="1854708"/>
    <lineage>
        <taxon>Bacteria</taxon>
        <taxon>Pseudomonadati</taxon>
        <taxon>Bacteroidota</taxon>
        <taxon>Flavobacteriia</taxon>
        <taxon>Flavobacteriales</taxon>
        <taxon>Flavobacteriaceae</taxon>
        <taxon>Maribacter</taxon>
    </lineage>
</organism>
<gene>
    <name evidence="2" type="ORF">HPE63_05645</name>
</gene>
<name>A0ABR7VA03_9FLAO</name>
<evidence type="ECO:0000313" key="3">
    <source>
        <dbReference type="Proteomes" id="UP000598350"/>
    </source>
</evidence>
<dbReference type="PROSITE" id="PS51257">
    <property type="entry name" value="PROKAR_LIPOPROTEIN"/>
    <property type="match status" value="1"/>
</dbReference>
<keyword evidence="3" id="KW-1185">Reference proteome</keyword>
<keyword evidence="1" id="KW-1133">Transmembrane helix</keyword>
<protein>
    <submittedName>
        <fullName evidence="2">Uncharacterized protein</fullName>
    </submittedName>
</protein>
<sequence>MKLYNTLLEEFTKGQMGYSAIAIIGQSCIVSAAAMMILMSDLSKIPLLVLLFFVTILCMAFNAAILAQLKPKRTFNLLIISVLFSSLVITMFLI</sequence>